<comment type="caution">
    <text evidence="2">The sequence shown here is derived from an EMBL/GenBank/DDBJ whole genome shotgun (WGS) entry which is preliminary data.</text>
</comment>
<feature type="signal peptide" evidence="1">
    <location>
        <begin position="1"/>
        <end position="23"/>
    </location>
</feature>
<name>A0A8H5NFA8_9HYPO</name>
<feature type="chain" id="PRO_5034856836" evidence="1">
    <location>
        <begin position="24"/>
        <end position="373"/>
    </location>
</feature>
<sequence length="373" mass="41869">MRSYHLTITWICLLVQLLPAVIAYGERGIAERMLYWSAYLCEEQTKILDPSYEYTVAPGCVTKISSRTRCTLDEFLLYLWAPKHDSNPPDTERPTSMKVKTKITDLPGKSFNQFEGALNSAIFNTGFPVDGNVDTSKLYPGATDYYDALSKMGKPIQALSSAFMKLKANNPSLPMSNKIEKPWLLGKNSAAYVFALRRKDMDVYRATFLRQKLRTPAGLHGGFTPIFTNIKTAKMVQGNTPESIQAIDFDETISSYINAVPDIETMLKAENDAFMNVQRTPGEFINKNHLKAVEAARSAVTGCNCETAIPRELKKRQKSRGVFSRAVTNWKWETDPASVHWGGPKAARSRKMRAQRLARIGIEPKAISVSYME</sequence>
<gene>
    <name evidence="2" type="ORF">FNAPI_2797</name>
</gene>
<evidence type="ECO:0000313" key="2">
    <source>
        <dbReference type="EMBL" id="KAF5563169.1"/>
    </source>
</evidence>
<protein>
    <submittedName>
        <fullName evidence="2">Uncharacterized protein</fullName>
    </submittedName>
</protein>
<keyword evidence="1" id="KW-0732">Signal</keyword>
<keyword evidence="3" id="KW-1185">Reference proteome</keyword>
<dbReference type="Proteomes" id="UP000574317">
    <property type="component" value="Unassembled WGS sequence"/>
</dbReference>
<evidence type="ECO:0000313" key="3">
    <source>
        <dbReference type="Proteomes" id="UP000574317"/>
    </source>
</evidence>
<accession>A0A8H5NFA8</accession>
<organism evidence="2 3">
    <name type="scientific">Fusarium napiforme</name>
    <dbReference type="NCBI Taxonomy" id="42672"/>
    <lineage>
        <taxon>Eukaryota</taxon>
        <taxon>Fungi</taxon>
        <taxon>Dikarya</taxon>
        <taxon>Ascomycota</taxon>
        <taxon>Pezizomycotina</taxon>
        <taxon>Sordariomycetes</taxon>
        <taxon>Hypocreomycetidae</taxon>
        <taxon>Hypocreales</taxon>
        <taxon>Nectriaceae</taxon>
        <taxon>Fusarium</taxon>
        <taxon>Fusarium fujikuroi species complex</taxon>
    </lineage>
</organism>
<proteinExistence type="predicted"/>
<reference evidence="2 3" key="1">
    <citation type="submission" date="2020-05" db="EMBL/GenBank/DDBJ databases">
        <title>Identification and distribution of gene clusters putatively required for synthesis of sphingolipid metabolism inhibitors in phylogenetically diverse species of the filamentous fungus Fusarium.</title>
        <authorList>
            <person name="Kim H.-S."/>
            <person name="Busman M."/>
            <person name="Brown D.W."/>
            <person name="Divon H."/>
            <person name="Uhlig S."/>
            <person name="Proctor R.H."/>
        </authorList>
    </citation>
    <scope>NUCLEOTIDE SEQUENCE [LARGE SCALE GENOMIC DNA]</scope>
    <source>
        <strain evidence="2 3">NRRL 25196</strain>
    </source>
</reference>
<evidence type="ECO:0000256" key="1">
    <source>
        <dbReference type="SAM" id="SignalP"/>
    </source>
</evidence>
<dbReference type="EMBL" id="JAAOAO010000094">
    <property type="protein sequence ID" value="KAF5563169.1"/>
    <property type="molecule type" value="Genomic_DNA"/>
</dbReference>
<dbReference type="AlphaFoldDB" id="A0A8H5NFA8"/>